<feature type="transmembrane region" description="Helical" evidence="14">
    <location>
        <begin position="45"/>
        <end position="67"/>
    </location>
</feature>
<dbReference type="InterPro" id="IPR038377">
    <property type="entry name" value="Na/Glc_symporter_sf"/>
</dbReference>
<evidence type="ECO:0000256" key="6">
    <source>
        <dbReference type="ARBA" id="ARBA00022847"/>
    </source>
</evidence>
<comment type="similarity">
    <text evidence="2 13">Belongs to the sodium:solute symporter (SSF) (TC 2.A.21) family.</text>
</comment>
<feature type="transmembrane region" description="Helical" evidence="14">
    <location>
        <begin position="122"/>
        <end position="149"/>
    </location>
</feature>
<feature type="transmembrane region" description="Helical" evidence="14">
    <location>
        <begin position="310"/>
        <end position="336"/>
    </location>
</feature>
<evidence type="ECO:0000256" key="2">
    <source>
        <dbReference type="ARBA" id="ARBA00006434"/>
    </source>
</evidence>
<dbReference type="InterPro" id="IPR001734">
    <property type="entry name" value="Na/solute_symporter"/>
</dbReference>
<dbReference type="GO" id="GO:0006814">
    <property type="term" value="P:sodium ion transport"/>
    <property type="evidence" value="ECO:0007669"/>
    <property type="project" value="UniProtKB-KW"/>
</dbReference>
<evidence type="ECO:0000256" key="14">
    <source>
        <dbReference type="SAM" id="Phobius"/>
    </source>
</evidence>
<name>A0A1X7IKZ9_9BACT</name>
<evidence type="ECO:0000256" key="5">
    <source>
        <dbReference type="ARBA" id="ARBA00022692"/>
    </source>
</evidence>
<evidence type="ECO:0000256" key="7">
    <source>
        <dbReference type="ARBA" id="ARBA00022989"/>
    </source>
</evidence>
<dbReference type="AlphaFoldDB" id="A0A1X7IKZ9"/>
<gene>
    <name evidence="15" type="ORF">SAMN06275492_10321</name>
</gene>
<keyword evidence="8" id="KW-0915">Sodium</keyword>
<keyword evidence="9" id="KW-0406">Ion transport</keyword>
<dbReference type="GO" id="GO:0005886">
    <property type="term" value="C:plasma membrane"/>
    <property type="evidence" value="ECO:0007669"/>
    <property type="project" value="UniProtKB-SubCell"/>
</dbReference>
<evidence type="ECO:0000256" key="4">
    <source>
        <dbReference type="ARBA" id="ARBA00022475"/>
    </source>
</evidence>
<feature type="transmembrane region" description="Helical" evidence="14">
    <location>
        <begin position="225"/>
        <end position="244"/>
    </location>
</feature>
<evidence type="ECO:0000256" key="3">
    <source>
        <dbReference type="ARBA" id="ARBA00022448"/>
    </source>
</evidence>
<dbReference type="STRING" id="561720.SAMN06275492_10321"/>
<evidence type="ECO:0000256" key="11">
    <source>
        <dbReference type="ARBA" id="ARBA00023201"/>
    </source>
</evidence>
<keyword evidence="5 14" id="KW-0812">Transmembrane</keyword>
<reference evidence="16" key="1">
    <citation type="submission" date="2017-04" db="EMBL/GenBank/DDBJ databases">
        <authorList>
            <person name="Varghese N."/>
            <person name="Submissions S."/>
        </authorList>
    </citation>
    <scope>NUCLEOTIDE SEQUENCE [LARGE SCALE GENOMIC DNA]</scope>
    <source>
        <strain evidence="16">USBA 82</strain>
    </source>
</reference>
<dbReference type="PANTHER" id="PTHR48086:SF3">
    <property type="entry name" value="SODIUM_PROLINE SYMPORTER"/>
    <property type="match status" value="1"/>
</dbReference>
<dbReference type="Pfam" id="PF00474">
    <property type="entry name" value="SSF"/>
    <property type="match status" value="1"/>
</dbReference>
<feature type="transmembrane region" description="Helical" evidence="14">
    <location>
        <begin position="265"/>
        <end position="290"/>
    </location>
</feature>
<organism evidence="15 16">
    <name type="scientific">Dethiosulfovibrio salsuginis</name>
    <dbReference type="NCBI Taxonomy" id="561720"/>
    <lineage>
        <taxon>Bacteria</taxon>
        <taxon>Thermotogati</taxon>
        <taxon>Synergistota</taxon>
        <taxon>Synergistia</taxon>
        <taxon>Synergistales</taxon>
        <taxon>Dethiosulfovibrionaceae</taxon>
        <taxon>Dethiosulfovibrio</taxon>
    </lineage>
</organism>
<evidence type="ECO:0000256" key="8">
    <source>
        <dbReference type="ARBA" id="ARBA00023053"/>
    </source>
</evidence>
<evidence type="ECO:0000313" key="15">
    <source>
        <dbReference type="EMBL" id="SMG15176.1"/>
    </source>
</evidence>
<dbReference type="GO" id="GO:0015293">
    <property type="term" value="F:symporter activity"/>
    <property type="evidence" value="ECO:0007669"/>
    <property type="project" value="UniProtKB-KW"/>
</dbReference>
<feature type="transmembrane region" description="Helical" evidence="14">
    <location>
        <begin position="439"/>
        <end position="458"/>
    </location>
</feature>
<evidence type="ECO:0000256" key="10">
    <source>
        <dbReference type="ARBA" id="ARBA00023136"/>
    </source>
</evidence>
<keyword evidence="11" id="KW-0739">Sodium transport</keyword>
<dbReference type="OrthoDB" id="9810181at2"/>
<feature type="transmembrane region" description="Helical" evidence="14">
    <location>
        <begin position="6"/>
        <end position="24"/>
    </location>
</feature>
<protein>
    <submittedName>
        <fullName evidence="15">Solute:Na+ symporter, SSS family</fullName>
    </submittedName>
</protein>
<dbReference type="Gene3D" id="1.20.1730.10">
    <property type="entry name" value="Sodium/glucose cotransporter"/>
    <property type="match status" value="1"/>
</dbReference>
<feature type="transmembrane region" description="Helical" evidence="14">
    <location>
        <begin position="381"/>
        <end position="405"/>
    </location>
</feature>
<keyword evidence="6" id="KW-0769">Symport</keyword>
<dbReference type="InterPro" id="IPR050277">
    <property type="entry name" value="Sodium:Solute_Symporter"/>
</dbReference>
<evidence type="ECO:0000256" key="9">
    <source>
        <dbReference type="ARBA" id="ARBA00023065"/>
    </source>
</evidence>
<proteinExistence type="inferred from homology"/>
<keyword evidence="7 14" id="KW-1133">Transmembrane helix</keyword>
<dbReference type="PROSITE" id="PS50283">
    <property type="entry name" value="NA_SOLUT_SYMP_3"/>
    <property type="match status" value="1"/>
</dbReference>
<feature type="transmembrane region" description="Helical" evidence="14">
    <location>
        <begin position="155"/>
        <end position="175"/>
    </location>
</feature>
<keyword evidence="3" id="KW-0813">Transport</keyword>
<dbReference type="CDD" id="cd10322">
    <property type="entry name" value="SLC5sbd"/>
    <property type="match status" value="1"/>
</dbReference>
<feature type="transmembrane region" description="Helical" evidence="14">
    <location>
        <begin position="357"/>
        <end position="375"/>
    </location>
</feature>
<sequence length="480" mass="51616">MSGLTLSSGIFVWFALGSFLSWQASKKTGPGVSEYFLANRTVGGLVSALTYSATTFSAFMMVGLVGLTYRTGVAALGFEFSYLIFTVFLLILFAPRYWAAGRAFNLVSPSELLSFRYGDKRVGFAASCLCLVMLIPYASVQLMGVGYLLETLSGGAIPFVVGSGLASAIAMVFCLSGMRSVAWTDSLQALVMLVASFMLIAFVMGEFFPQGFVRTLEATPELLKVNWSMSLFIGLTLPWAFFAVTNPQVVQRLYTPKNPKSLRNMILGFSFFGLIYTLICGLLGFSMAMISPGLENADQAMPLLLSKVPVALGLVVTVSIMAAAVSTLNSVILTLGSMFGRDVARPMFKGLSERGELMVGRIMIPVITLACFAFAQFRFDLIVVLSSMASGGLLMQLPAVIGAFFWKRATAWGALSSLVLGGSVVAFLSMANLKPLGQWPSVWGLAVSSLAFILVSLMTSPPETRLFFNGMDREIAKVKG</sequence>
<feature type="transmembrane region" description="Helical" evidence="14">
    <location>
        <begin position="73"/>
        <end position="94"/>
    </location>
</feature>
<dbReference type="PANTHER" id="PTHR48086">
    <property type="entry name" value="SODIUM/PROLINE SYMPORTER-RELATED"/>
    <property type="match status" value="1"/>
</dbReference>
<keyword evidence="4" id="KW-1003">Cell membrane</keyword>
<dbReference type="Proteomes" id="UP000193355">
    <property type="component" value="Unassembled WGS sequence"/>
</dbReference>
<keyword evidence="16" id="KW-1185">Reference proteome</keyword>
<keyword evidence="10 14" id="KW-0472">Membrane</keyword>
<comment type="subcellular location">
    <subcellularLocation>
        <location evidence="1">Cell membrane</location>
        <topology evidence="1">Multi-pass membrane protein</topology>
    </subcellularLocation>
</comment>
<evidence type="ECO:0000256" key="1">
    <source>
        <dbReference type="ARBA" id="ARBA00004651"/>
    </source>
</evidence>
<feature type="transmembrane region" description="Helical" evidence="14">
    <location>
        <begin position="187"/>
        <end position="205"/>
    </location>
</feature>
<evidence type="ECO:0000256" key="13">
    <source>
        <dbReference type="RuleBase" id="RU362091"/>
    </source>
</evidence>
<dbReference type="EMBL" id="FXBB01000003">
    <property type="protein sequence ID" value="SMG15176.1"/>
    <property type="molecule type" value="Genomic_DNA"/>
</dbReference>
<comment type="catalytic activity">
    <reaction evidence="12">
        <text>L-proline(in) + Na(+)(in) = L-proline(out) + Na(+)(out)</text>
        <dbReference type="Rhea" id="RHEA:28967"/>
        <dbReference type="ChEBI" id="CHEBI:29101"/>
        <dbReference type="ChEBI" id="CHEBI:60039"/>
    </reaction>
</comment>
<accession>A0A1X7IKZ9</accession>
<dbReference type="RefSeq" id="WP_085543746.1">
    <property type="nucleotide sequence ID" value="NZ_FXBB01000003.1"/>
</dbReference>
<evidence type="ECO:0000256" key="12">
    <source>
        <dbReference type="ARBA" id="ARBA00033708"/>
    </source>
</evidence>
<evidence type="ECO:0000313" key="16">
    <source>
        <dbReference type="Proteomes" id="UP000193355"/>
    </source>
</evidence>
<feature type="transmembrane region" description="Helical" evidence="14">
    <location>
        <begin position="412"/>
        <end position="433"/>
    </location>
</feature>